<reference evidence="3 4" key="1">
    <citation type="submission" date="2019-06" db="EMBL/GenBank/DDBJ databases">
        <title>A chromosomal-level reference genome of Carpinus fangiana (Coryloideae, Betulaceae).</title>
        <authorList>
            <person name="Yang X."/>
            <person name="Wang Z."/>
            <person name="Zhang L."/>
            <person name="Hao G."/>
            <person name="Liu J."/>
            <person name="Yang Y."/>
        </authorList>
    </citation>
    <scope>NUCLEOTIDE SEQUENCE [LARGE SCALE GENOMIC DNA]</scope>
    <source>
        <strain evidence="3">Cfa_2016G</strain>
        <tissue evidence="3">Leaf</tissue>
    </source>
</reference>
<dbReference type="SUPFAM" id="SSF53335">
    <property type="entry name" value="S-adenosyl-L-methionine-dependent methyltransferases"/>
    <property type="match status" value="1"/>
</dbReference>
<evidence type="ECO:0000256" key="1">
    <source>
        <dbReference type="SAM" id="MobiDB-lite"/>
    </source>
</evidence>
<accession>A0A5N6L2V7</accession>
<dbReference type="InterPro" id="IPR029063">
    <property type="entry name" value="SAM-dependent_MTases_sf"/>
</dbReference>
<dbReference type="SMR" id="A0A5N6L2V7"/>
<dbReference type="PANTHER" id="PTHR43591">
    <property type="entry name" value="METHYLTRANSFERASE"/>
    <property type="match status" value="1"/>
</dbReference>
<evidence type="ECO:0000313" key="3">
    <source>
        <dbReference type="EMBL" id="KAB8616656.1"/>
    </source>
</evidence>
<evidence type="ECO:0000259" key="2">
    <source>
        <dbReference type="Pfam" id="PF13649"/>
    </source>
</evidence>
<evidence type="ECO:0000313" key="4">
    <source>
        <dbReference type="Proteomes" id="UP000327013"/>
    </source>
</evidence>
<dbReference type="AlphaFoldDB" id="A0A5N6L2V7"/>
<organism evidence="3 4">
    <name type="scientific">Carpinus fangiana</name>
    <dbReference type="NCBI Taxonomy" id="176857"/>
    <lineage>
        <taxon>Eukaryota</taxon>
        <taxon>Viridiplantae</taxon>
        <taxon>Streptophyta</taxon>
        <taxon>Embryophyta</taxon>
        <taxon>Tracheophyta</taxon>
        <taxon>Spermatophyta</taxon>
        <taxon>Magnoliopsida</taxon>
        <taxon>eudicotyledons</taxon>
        <taxon>Gunneridae</taxon>
        <taxon>Pentapetalae</taxon>
        <taxon>rosids</taxon>
        <taxon>fabids</taxon>
        <taxon>Fagales</taxon>
        <taxon>Betulaceae</taxon>
        <taxon>Carpinus</taxon>
    </lineage>
</organism>
<gene>
    <name evidence="3" type="ORF">FH972_025991</name>
</gene>
<feature type="region of interest" description="Disordered" evidence="1">
    <location>
        <begin position="310"/>
        <end position="332"/>
    </location>
</feature>
<dbReference type="EMBL" id="VIBQ01000074">
    <property type="protein sequence ID" value="KAB8616656.1"/>
    <property type="molecule type" value="Genomic_DNA"/>
</dbReference>
<dbReference type="GO" id="GO:0008168">
    <property type="term" value="F:methyltransferase activity"/>
    <property type="evidence" value="ECO:0007669"/>
    <property type="project" value="TreeGrafter"/>
</dbReference>
<dbReference type="Pfam" id="PF13649">
    <property type="entry name" value="Methyltransf_25"/>
    <property type="match status" value="1"/>
</dbReference>
<name>A0A5N6L2V7_9ROSI</name>
<dbReference type="OrthoDB" id="506498at2759"/>
<feature type="domain" description="Methyltransferase" evidence="2">
    <location>
        <begin position="72"/>
        <end position="164"/>
    </location>
</feature>
<keyword evidence="4" id="KW-1185">Reference proteome</keyword>
<dbReference type="InterPro" id="IPR041698">
    <property type="entry name" value="Methyltransf_25"/>
</dbReference>
<protein>
    <recommendedName>
        <fullName evidence="2">Methyltransferase domain-containing protein</fullName>
    </recommendedName>
</protein>
<dbReference type="CDD" id="cd02440">
    <property type="entry name" value="AdoMet_MTases"/>
    <property type="match status" value="1"/>
</dbReference>
<dbReference type="Proteomes" id="UP000327013">
    <property type="component" value="Unassembled WGS sequence"/>
</dbReference>
<comment type="caution">
    <text evidence="3">The sequence shown here is derived from an EMBL/GenBank/DDBJ whole genome shotgun (WGS) entry which is preliminary data.</text>
</comment>
<dbReference type="Gene3D" id="3.40.50.150">
    <property type="entry name" value="Vaccinia Virus protein VP39"/>
    <property type="match status" value="1"/>
</dbReference>
<sequence>MGADTVSLESQYEESTWEHGRLYQKFAVEKSIYWVPIDEEEEERQNIEDDVLNGVFNNKLFFSDPPHNPNKVLDLGYGQAHWAITVAETYPDCEVTAIDIRPLDLPVYPPNLSLECDNLNNILTDVYPQDSFDIIQSRLVGPGIHKNRWPSYLAELRQLLAPTGTLQACEYYFNIQSHAGLLTPDSALTRWGTLYRRAMERLQRDPRMGNHLLPLCRSAGFAPLQVKYYELPIGSWPSDERQRQIGARMLENMDLMLESFGLWGLVKVLEMTVEEVKKLADDCRLEFKREEIKPYLPCSVVWGGKGLEGSAAGSASADAGLDSATTSGDETA</sequence>
<dbReference type="PANTHER" id="PTHR43591:SF24">
    <property type="entry name" value="2-METHOXY-6-POLYPRENYL-1,4-BENZOQUINOL METHYLASE, MITOCHONDRIAL"/>
    <property type="match status" value="1"/>
</dbReference>
<proteinExistence type="predicted"/>